<dbReference type="PANTHER" id="PTHR22916:SF3">
    <property type="entry name" value="UDP-GLCNAC:BETAGAL BETA-1,3-N-ACETYLGLUCOSAMINYLTRANSFERASE-LIKE PROTEIN 1"/>
    <property type="match status" value="1"/>
</dbReference>
<dbReference type="CDD" id="cd00761">
    <property type="entry name" value="Glyco_tranf_GTA_type"/>
    <property type="match status" value="1"/>
</dbReference>
<dbReference type="InterPro" id="IPR001173">
    <property type="entry name" value="Glyco_trans_2-like"/>
</dbReference>
<organism evidence="2 3">
    <name type="scientific">Clostridium porci</name>
    <dbReference type="NCBI Taxonomy" id="2605778"/>
    <lineage>
        <taxon>Bacteria</taxon>
        <taxon>Bacillati</taxon>
        <taxon>Bacillota</taxon>
        <taxon>Clostridia</taxon>
        <taxon>Eubacteriales</taxon>
        <taxon>Clostridiaceae</taxon>
        <taxon>Clostridium</taxon>
    </lineage>
</organism>
<accession>A0A7X2NKX5</accession>
<dbReference type="InterPro" id="IPR029044">
    <property type="entry name" value="Nucleotide-diphossugar_trans"/>
</dbReference>
<proteinExistence type="predicted"/>
<feature type="domain" description="Glycosyltransferase 2-like" evidence="1">
    <location>
        <begin position="4"/>
        <end position="162"/>
    </location>
</feature>
<dbReference type="SUPFAM" id="SSF53448">
    <property type="entry name" value="Nucleotide-diphospho-sugar transferases"/>
    <property type="match status" value="1"/>
</dbReference>
<gene>
    <name evidence="2" type="ORF">FYJ39_09560</name>
</gene>
<keyword evidence="3" id="KW-1185">Reference proteome</keyword>
<sequence>MFLSIITPFFNCYGNIQKCITSLENQTCDDFELILIDDASTDILSSELDRTIERSHLNIYLLHNNKNQGPGPSRNKGINTAHGDYILFLDSDDWLRDDAVQLLQQLVLKQSYDCILFDFFIIKNKKSSRSTVEKLSQGTLDKKQALLYSSGSVCCKLYRTKLITNNNIQFPDIYIKEDMVFNKIALSYCETIFYLKKSLYYYSMHPNSLMHSTNAFEINNDIMAFQIIEDKLSLYPDILEELFLRELLYAGTLHMLCAKKEKQAIANFISSTTQKYPGCFESSYLQKLPLRMRLFLFGVKHNYWSLLYIMAYLKVKFRY</sequence>
<dbReference type="PANTHER" id="PTHR22916">
    <property type="entry name" value="GLYCOSYLTRANSFERASE"/>
    <property type="match status" value="1"/>
</dbReference>
<name>A0A7X2NKX5_9CLOT</name>
<dbReference type="Pfam" id="PF00535">
    <property type="entry name" value="Glycos_transf_2"/>
    <property type="match status" value="1"/>
</dbReference>
<evidence type="ECO:0000259" key="1">
    <source>
        <dbReference type="Pfam" id="PF00535"/>
    </source>
</evidence>
<evidence type="ECO:0000313" key="2">
    <source>
        <dbReference type="EMBL" id="MSS36812.1"/>
    </source>
</evidence>
<comment type="caution">
    <text evidence="2">The sequence shown here is derived from an EMBL/GenBank/DDBJ whole genome shotgun (WGS) entry which is preliminary data.</text>
</comment>
<dbReference type="EMBL" id="VUMD01000007">
    <property type="protein sequence ID" value="MSS36812.1"/>
    <property type="molecule type" value="Genomic_DNA"/>
</dbReference>
<evidence type="ECO:0000313" key="3">
    <source>
        <dbReference type="Proteomes" id="UP000429958"/>
    </source>
</evidence>
<protein>
    <submittedName>
        <fullName evidence="2">Glycosyltransferase family 2 protein</fullName>
    </submittedName>
</protein>
<dbReference type="GO" id="GO:0016758">
    <property type="term" value="F:hexosyltransferase activity"/>
    <property type="evidence" value="ECO:0007669"/>
    <property type="project" value="UniProtKB-ARBA"/>
</dbReference>
<keyword evidence="2" id="KW-0808">Transferase</keyword>
<dbReference type="RefSeq" id="WP_154472251.1">
    <property type="nucleotide sequence ID" value="NZ_VUMD01000007.1"/>
</dbReference>
<reference evidence="2 3" key="1">
    <citation type="submission" date="2019-08" db="EMBL/GenBank/DDBJ databases">
        <title>In-depth cultivation of the pig gut microbiome towards novel bacterial diversity and tailored functional studies.</title>
        <authorList>
            <person name="Wylensek D."/>
            <person name="Hitch T.C.A."/>
            <person name="Clavel T."/>
        </authorList>
    </citation>
    <scope>NUCLEOTIDE SEQUENCE [LARGE SCALE GENOMIC DNA]</scope>
    <source>
        <strain evidence="2 3">WCA-389-WT-23D1</strain>
    </source>
</reference>
<dbReference type="Proteomes" id="UP000429958">
    <property type="component" value="Unassembled WGS sequence"/>
</dbReference>
<dbReference type="Gene3D" id="3.90.550.10">
    <property type="entry name" value="Spore Coat Polysaccharide Biosynthesis Protein SpsA, Chain A"/>
    <property type="match status" value="1"/>
</dbReference>
<dbReference type="AlphaFoldDB" id="A0A7X2NKX5"/>